<feature type="compositionally biased region" description="Polar residues" evidence="2">
    <location>
        <begin position="227"/>
        <end position="239"/>
    </location>
</feature>
<dbReference type="Pfam" id="PF25023">
    <property type="entry name" value="TEN_YD-shell"/>
    <property type="match status" value="3"/>
</dbReference>
<sequence>MQLMRFTNNRQPMQMKGIALAMSLCILGQAEASRQTSYTYNDYDQVTSVDGPRTDVSDVTTYTYDSATAELLTVTNALGHTTTYSNYTNGGLAQTITTPSGAVTDVEYRWDGQISSQTVTSDAGTQTTEYTYDNNGNLTAVVMPDGSELFYEYDGAQRLVAMSNGLGERIEYTLDTAGNIVAQSIQDSAATIYSQHSQVFDDLMRLREQVGGTDYQTTQLDYDADGRNTSVTDPKQNPATEYSYDNLNQLTDIVDSAYGTTTMTYNDHGLIETVTDPRGLTTTYTYNGYGEIESIVSPDTGTTTFEHDDAGNVTSRTNANATTINYSYDALNRLTEQSYPDDPTRNILFEYDDTGTGINGSANYGIGQLTQVTYYGGQIDYQYDQLGRLIAEQRSIDGIAYVTEYGYNEAGQLTTLTYPSGRLVNYSYDTQGRLAGITTQDDASAESDVVVSEISYLPFGPISTFTYGNGVVQTYDYDLDYRLTSMASEVNDWAYYYDLNSNIESIIDSSDSDGSQTFEYDELNRLIYANGPYGEYTYSYV</sequence>
<dbReference type="PANTHER" id="PTHR32305">
    <property type="match status" value="1"/>
</dbReference>
<feature type="region of interest" description="Disordered" evidence="2">
    <location>
        <begin position="218"/>
        <end position="239"/>
    </location>
</feature>
<dbReference type="Gene3D" id="2.180.10.10">
    <property type="entry name" value="RHS repeat-associated core"/>
    <property type="match status" value="2"/>
</dbReference>
<keyword evidence="1" id="KW-0677">Repeat</keyword>
<keyword evidence="6" id="KW-1185">Reference proteome</keyword>
<dbReference type="InterPro" id="IPR050708">
    <property type="entry name" value="T6SS_VgrG/RHS"/>
</dbReference>
<comment type="caution">
    <text evidence="5">The sequence shown here is derived from an EMBL/GenBank/DDBJ whole genome shotgun (WGS) entry which is preliminary data.</text>
</comment>
<feature type="domain" description="Teneurin-like YD-shell" evidence="4">
    <location>
        <begin position="367"/>
        <end position="439"/>
    </location>
</feature>
<feature type="domain" description="Teneurin-like YD-shell" evidence="4">
    <location>
        <begin position="210"/>
        <end position="355"/>
    </location>
</feature>
<feature type="domain" description="Teneurin-like YD-shell" evidence="4">
    <location>
        <begin position="31"/>
        <end position="170"/>
    </location>
</feature>
<feature type="chain" id="PRO_5020417775" evidence="3">
    <location>
        <begin position="33"/>
        <end position="541"/>
    </location>
</feature>
<dbReference type="InterPro" id="IPR006530">
    <property type="entry name" value="YD"/>
</dbReference>
<proteinExistence type="predicted"/>
<evidence type="ECO:0000256" key="2">
    <source>
        <dbReference type="SAM" id="MobiDB-lite"/>
    </source>
</evidence>
<dbReference type="RefSeq" id="WP_132703763.1">
    <property type="nucleotide sequence ID" value="NZ_SLZR01000023.1"/>
</dbReference>
<dbReference type="EMBL" id="SLZR01000023">
    <property type="protein sequence ID" value="TCS36715.1"/>
    <property type="molecule type" value="Genomic_DNA"/>
</dbReference>
<evidence type="ECO:0000259" key="4">
    <source>
        <dbReference type="Pfam" id="PF25023"/>
    </source>
</evidence>
<organism evidence="5 6">
    <name type="scientific">Reinekea marinisedimentorum</name>
    <dbReference type="NCBI Taxonomy" id="230495"/>
    <lineage>
        <taxon>Bacteria</taxon>
        <taxon>Pseudomonadati</taxon>
        <taxon>Pseudomonadota</taxon>
        <taxon>Gammaproteobacteria</taxon>
        <taxon>Oceanospirillales</taxon>
        <taxon>Saccharospirillaceae</taxon>
        <taxon>Reinekea</taxon>
    </lineage>
</organism>
<dbReference type="AlphaFoldDB" id="A0A4R3HX26"/>
<dbReference type="Proteomes" id="UP000295793">
    <property type="component" value="Unassembled WGS sequence"/>
</dbReference>
<protein>
    <submittedName>
        <fullName evidence="5">YD repeat-containing protein</fullName>
    </submittedName>
</protein>
<dbReference type="InterPro" id="IPR056823">
    <property type="entry name" value="TEN-like_YD-shell"/>
</dbReference>
<name>A0A4R3HX26_9GAMM</name>
<evidence type="ECO:0000313" key="5">
    <source>
        <dbReference type="EMBL" id="TCS36715.1"/>
    </source>
</evidence>
<accession>A0A4R3HX26</accession>
<evidence type="ECO:0000256" key="3">
    <source>
        <dbReference type="SAM" id="SignalP"/>
    </source>
</evidence>
<dbReference type="NCBIfam" id="TIGR01643">
    <property type="entry name" value="YD_repeat_2x"/>
    <property type="match status" value="5"/>
</dbReference>
<keyword evidence="3" id="KW-0732">Signal</keyword>
<evidence type="ECO:0000256" key="1">
    <source>
        <dbReference type="ARBA" id="ARBA00022737"/>
    </source>
</evidence>
<dbReference type="OrthoDB" id="9815414at2"/>
<evidence type="ECO:0000313" key="6">
    <source>
        <dbReference type="Proteomes" id="UP000295793"/>
    </source>
</evidence>
<feature type="signal peptide" evidence="3">
    <location>
        <begin position="1"/>
        <end position="32"/>
    </location>
</feature>
<dbReference type="PANTHER" id="PTHR32305:SF15">
    <property type="entry name" value="PROTEIN RHSA-RELATED"/>
    <property type="match status" value="1"/>
</dbReference>
<gene>
    <name evidence="5" type="ORF">BCF53_12339</name>
</gene>
<reference evidence="5 6" key="1">
    <citation type="submission" date="2019-03" db="EMBL/GenBank/DDBJ databases">
        <title>Genomic Encyclopedia of Archaeal and Bacterial Type Strains, Phase II (KMG-II): from individual species to whole genera.</title>
        <authorList>
            <person name="Goeker M."/>
        </authorList>
    </citation>
    <scope>NUCLEOTIDE SEQUENCE [LARGE SCALE GENOMIC DNA]</scope>
    <source>
        <strain evidence="5 6">DSM 15388</strain>
    </source>
</reference>